<dbReference type="NCBIfam" id="NF041022">
    <property type="entry name" value="rodlin_AB"/>
    <property type="match status" value="1"/>
</dbReference>
<dbReference type="InterPro" id="IPR047736">
    <property type="entry name" value="RdlA/B-like"/>
</dbReference>
<comment type="caution">
    <text evidence="3">The sequence shown here is derived from an EMBL/GenBank/DDBJ whole genome shotgun (WGS) entry which is preliminary data.</text>
</comment>
<dbReference type="RefSeq" id="WP_125055924.1">
    <property type="nucleotide sequence ID" value="NZ_BHZD01000001.1"/>
</dbReference>
<evidence type="ECO:0000256" key="1">
    <source>
        <dbReference type="SAM" id="MobiDB-lite"/>
    </source>
</evidence>
<evidence type="ECO:0000313" key="4">
    <source>
        <dbReference type="Proteomes" id="UP000286746"/>
    </source>
</evidence>
<dbReference type="EMBL" id="BHZD01000001">
    <property type="protein sequence ID" value="GCD45309.1"/>
    <property type="molecule type" value="Genomic_DNA"/>
</dbReference>
<feature type="compositionally biased region" description="Low complexity" evidence="1">
    <location>
        <begin position="38"/>
        <end position="49"/>
    </location>
</feature>
<dbReference type="Proteomes" id="UP000286746">
    <property type="component" value="Unassembled WGS sequence"/>
</dbReference>
<feature type="chain" id="PRO_5019053663" description="RdlA protein" evidence="2">
    <location>
        <begin position="29"/>
        <end position="133"/>
    </location>
</feature>
<protein>
    <recommendedName>
        <fullName evidence="5">RdlA protein</fullName>
    </recommendedName>
</protein>
<gene>
    <name evidence="3" type="ORF">GKJPGBOP_05033</name>
</gene>
<proteinExistence type="predicted"/>
<evidence type="ECO:0008006" key="5">
    <source>
        <dbReference type="Google" id="ProtNLM"/>
    </source>
</evidence>
<organism evidence="3 4">
    <name type="scientific">Streptomyces paromomycinus</name>
    <name type="common">Streptomyces rimosus subsp. paromomycinus</name>
    <dbReference type="NCBI Taxonomy" id="92743"/>
    <lineage>
        <taxon>Bacteria</taxon>
        <taxon>Bacillati</taxon>
        <taxon>Actinomycetota</taxon>
        <taxon>Actinomycetes</taxon>
        <taxon>Kitasatosporales</taxon>
        <taxon>Streptomycetaceae</taxon>
        <taxon>Streptomyces</taxon>
    </lineage>
</organism>
<name>A0A401W7M0_STREY</name>
<evidence type="ECO:0000256" key="2">
    <source>
        <dbReference type="SAM" id="SignalP"/>
    </source>
</evidence>
<dbReference type="AlphaFoldDB" id="A0A401W7M0"/>
<feature type="region of interest" description="Disordered" evidence="1">
    <location>
        <begin position="29"/>
        <end position="55"/>
    </location>
</feature>
<keyword evidence="4" id="KW-1185">Reference proteome</keyword>
<reference evidence="3 4" key="1">
    <citation type="submission" date="2018-11" db="EMBL/GenBank/DDBJ databases">
        <title>Whole genome sequence of Streptomyces paromomycinus NBRC 15454(T).</title>
        <authorList>
            <person name="Komaki H."/>
            <person name="Tamura T."/>
        </authorList>
    </citation>
    <scope>NUCLEOTIDE SEQUENCE [LARGE SCALE GENOMIC DNA]</scope>
    <source>
        <strain evidence="3 4">NBRC 15454</strain>
    </source>
</reference>
<evidence type="ECO:0000313" key="3">
    <source>
        <dbReference type="EMBL" id="GCD45309.1"/>
    </source>
</evidence>
<feature type="signal peptide" evidence="2">
    <location>
        <begin position="1"/>
        <end position="28"/>
    </location>
</feature>
<keyword evidence="2" id="KW-0732">Signal</keyword>
<dbReference type="Pfam" id="PF25848">
    <property type="entry name" value="Rodlin"/>
    <property type="match status" value="1"/>
</dbReference>
<sequence length="133" mass="13549">MIKKFLATTAVAASVVGVSAMAAPQAMAVGDGRGTSTANGNGAGQAFGNSSTEGDMAPQLSLIEGTLNKPCIGIPIENVQNIVGLVNVGLQDIISSDQKQQCVENSTETQGDQPLSHIIDKLPLLSENGVNNS</sequence>
<accession>A0A401W7M0</accession>